<sequence length="310" mass="34910">MNPRNTLAILTPSYWPDIQGFKRLHESVLDNTDSNTWHHAIVPKRDVPAFRAIGSPRLKVWSEADFLPAGFIATDALAALRRRIPVLPQTINCSAINLRRPWPPVRGWILQQILKLSAATRLGCTAVIVIDSDVVLVRPMPVETFIRNGAVRLYEKPGAVTTDLERHFRWTRTAYELLGLQWRPEPSFPDYVGGIVSWDPEVVQGCLARIEQVSGSGWAETVARRLHFSEFILYGTYLRHFGTELQRSYHSPSTLCHSYWSPAPLLTEQAQNFVDGYRPGDLAIHVQSNSGTPRQVIDDVLAGLAKRADL</sequence>
<evidence type="ECO:0000313" key="1">
    <source>
        <dbReference type="EMBL" id="RKO22591.1"/>
    </source>
</evidence>
<dbReference type="Pfam" id="PF20102">
    <property type="entry name" value="DUF6492"/>
    <property type="match status" value="1"/>
</dbReference>
<gene>
    <name evidence="1" type="ORF">D7Z96_13580</name>
</gene>
<reference evidence="1 2" key="1">
    <citation type="submission" date="2018-10" db="EMBL/GenBank/DDBJ databases">
        <title>Genome-guide identification and characterization of bacteria that degrade polycyclic aromatic hydrocarbons and resist hexavalent chromium simultaneously.</title>
        <authorList>
            <person name="Feng H."/>
        </authorList>
    </citation>
    <scope>NUCLEOTIDE SEQUENCE [LARGE SCALE GENOMIC DNA]</scope>
    <source>
        <strain evidence="1 2">J015</strain>
    </source>
</reference>
<proteinExistence type="predicted"/>
<dbReference type="AlphaFoldDB" id="A0A3B0FLZ8"/>
<dbReference type="Proteomes" id="UP000273159">
    <property type="component" value="Unassembled WGS sequence"/>
</dbReference>
<reference evidence="2" key="2">
    <citation type="submission" date="2018-10" db="EMBL/GenBank/DDBJ databases">
        <authorList>
            <person name="Wang Y."/>
            <person name="Wang J."/>
            <person name="Yang X."/>
            <person name="Wang Z."/>
            <person name="Huang Y."/>
        </authorList>
    </citation>
    <scope>NUCLEOTIDE SEQUENCE [LARGE SCALE GENOMIC DNA]</scope>
    <source>
        <strain evidence="2">J015</strain>
    </source>
</reference>
<protein>
    <submittedName>
        <fullName evidence="1">Uncharacterized protein</fullName>
    </submittedName>
</protein>
<dbReference type="RefSeq" id="WP_147422504.1">
    <property type="nucleotide sequence ID" value="NZ_RBNH01000012.1"/>
</dbReference>
<comment type="caution">
    <text evidence="1">The sequence shown here is derived from an EMBL/GenBank/DDBJ whole genome shotgun (WGS) entry which is preliminary data.</text>
</comment>
<name>A0A3B0FLZ8_PSEPS</name>
<dbReference type="EMBL" id="RBNH01000012">
    <property type="protein sequence ID" value="RKO22591.1"/>
    <property type="molecule type" value="Genomic_DNA"/>
</dbReference>
<organism evidence="1 2">
    <name type="scientific">Pseudarthrobacter phenanthrenivorans</name>
    <name type="common">Arthrobacter phenanthrenivorans</name>
    <dbReference type="NCBI Taxonomy" id="361575"/>
    <lineage>
        <taxon>Bacteria</taxon>
        <taxon>Bacillati</taxon>
        <taxon>Actinomycetota</taxon>
        <taxon>Actinomycetes</taxon>
        <taxon>Micrococcales</taxon>
        <taxon>Micrococcaceae</taxon>
        <taxon>Pseudarthrobacter</taxon>
    </lineage>
</organism>
<accession>A0A3B0FLZ8</accession>
<dbReference type="InterPro" id="IPR045499">
    <property type="entry name" value="DUF6492"/>
</dbReference>
<evidence type="ECO:0000313" key="2">
    <source>
        <dbReference type="Proteomes" id="UP000273159"/>
    </source>
</evidence>